<accession>A0A7R9EPA7</accession>
<evidence type="ECO:0000313" key="2">
    <source>
        <dbReference type="EMBL" id="CAD7438518.1"/>
    </source>
</evidence>
<dbReference type="EMBL" id="OD564474">
    <property type="protein sequence ID" value="CAD7438518.1"/>
    <property type="molecule type" value="Genomic_DNA"/>
</dbReference>
<name>A0A7R9EPA7_9NEOP</name>
<evidence type="ECO:0000256" key="1">
    <source>
        <dbReference type="SAM" id="MobiDB-lite"/>
    </source>
</evidence>
<reference evidence="2" key="1">
    <citation type="submission" date="2020-11" db="EMBL/GenBank/DDBJ databases">
        <authorList>
            <person name="Tran Van P."/>
        </authorList>
    </citation>
    <scope>NUCLEOTIDE SEQUENCE</scope>
</reference>
<protein>
    <submittedName>
        <fullName evidence="2">Uncharacterized protein</fullName>
    </submittedName>
</protein>
<proteinExistence type="predicted"/>
<feature type="region of interest" description="Disordered" evidence="1">
    <location>
        <begin position="41"/>
        <end position="69"/>
    </location>
</feature>
<dbReference type="AlphaFoldDB" id="A0A7R9EPA7"/>
<sequence>MNGETSDPISPLNPEYFDWKIMPTGIYEPIWFDGEVAPPVVNDAIADDETSDDENDDAAHPSEDYEADD</sequence>
<feature type="compositionally biased region" description="Acidic residues" evidence="1">
    <location>
        <begin position="45"/>
        <end position="56"/>
    </location>
</feature>
<gene>
    <name evidence="2" type="ORF">TBIB3V08_LOCUS1107</name>
</gene>
<organism evidence="2">
    <name type="scientific">Timema bartmani</name>
    <dbReference type="NCBI Taxonomy" id="61472"/>
    <lineage>
        <taxon>Eukaryota</taxon>
        <taxon>Metazoa</taxon>
        <taxon>Ecdysozoa</taxon>
        <taxon>Arthropoda</taxon>
        <taxon>Hexapoda</taxon>
        <taxon>Insecta</taxon>
        <taxon>Pterygota</taxon>
        <taxon>Neoptera</taxon>
        <taxon>Polyneoptera</taxon>
        <taxon>Phasmatodea</taxon>
        <taxon>Timematodea</taxon>
        <taxon>Timematoidea</taxon>
        <taxon>Timematidae</taxon>
        <taxon>Timema</taxon>
    </lineage>
</organism>